<dbReference type="GO" id="GO:0003677">
    <property type="term" value="F:DNA binding"/>
    <property type="evidence" value="ECO:0007669"/>
    <property type="project" value="UniProtKB-KW"/>
</dbReference>
<dbReference type="CDD" id="cd08422">
    <property type="entry name" value="PBP2_CrgA_like"/>
    <property type="match status" value="1"/>
</dbReference>
<sequence>MNQIQAMRVFVRIVDMGSFTLAARQMDLSAAAVTRAVSALESYLNMRLLNRSTRRLSLTDAGRHYFDGCRAILSKLDEVESDLMCATRDISGVIRVASAASFSVTGLGPLLAAYRRLNRKVQFDLTIFDTHVDMIEGGFDVCFTTDRDTLAASLVSRRLVSIKDIAVATPGYLAVRGEPFDSHALLNHDLLTVSEGLHTWGLLDNGSTNRVSGKSVLKSTNCMMVREAALADMGIAFLPESLVVDDIAKGALREVLKKCEVVGGPREISIVYSGRNYLTMRVRSFVDFATTYYRSRADTPASLRIVA</sequence>
<dbReference type="OrthoDB" id="9080054at2"/>
<dbReference type="Pfam" id="PF03466">
    <property type="entry name" value="LysR_substrate"/>
    <property type="match status" value="1"/>
</dbReference>
<dbReference type="InterPro" id="IPR000847">
    <property type="entry name" value="LysR_HTH_N"/>
</dbReference>
<feature type="domain" description="HTH lysR-type" evidence="5">
    <location>
        <begin position="1"/>
        <end position="59"/>
    </location>
</feature>
<evidence type="ECO:0000256" key="3">
    <source>
        <dbReference type="ARBA" id="ARBA00023125"/>
    </source>
</evidence>
<evidence type="ECO:0000259" key="5">
    <source>
        <dbReference type="PROSITE" id="PS50931"/>
    </source>
</evidence>
<accession>A0A2I8F581</accession>
<dbReference type="GO" id="GO:0003700">
    <property type="term" value="F:DNA-binding transcription factor activity"/>
    <property type="evidence" value="ECO:0007669"/>
    <property type="project" value="InterPro"/>
</dbReference>
<dbReference type="PANTHER" id="PTHR30537">
    <property type="entry name" value="HTH-TYPE TRANSCRIPTIONAL REGULATOR"/>
    <property type="match status" value="1"/>
</dbReference>
<dbReference type="InterPro" id="IPR036390">
    <property type="entry name" value="WH_DNA-bd_sf"/>
</dbReference>
<reference evidence="6 7" key="1">
    <citation type="submission" date="2018-01" db="EMBL/GenBank/DDBJ databases">
        <title>Species boundaries and ecological features among Paraburkholderia terrae DSMZ17804T, P. hospita DSMZ17164T and P. caribensis DSMZ13236T.</title>
        <authorList>
            <person name="Pratama A.A."/>
        </authorList>
    </citation>
    <scope>NUCLEOTIDE SEQUENCE [LARGE SCALE GENOMIC DNA]</scope>
    <source>
        <strain evidence="6 7">DSM 17804</strain>
    </source>
</reference>
<name>A0A2I8F581_9BURK</name>
<dbReference type="Pfam" id="PF00126">
    <property type="entry name" value="HTH_1"/>
    <property type="match status" value="1"/>
</dbReference>
<keyword evidence="2" id="KW-0805">Transcription regulation</keyword>
<dbReference type="PROSITE" id="PS50931">
    <property type="entry name" value="HTH_LYSR"/>
    <property type="match status" value="1"/>
</dbReference>
<dbReference type="InterPro" id="IPR036388">
    <property type="entry name" value="WH-like_DNA-bd_sf"/>
</dbReference>
<evidence type="ECO:0000256" key="1">
    <source>
        <dbReference type="ARBA" id="ARBA00009437"/>
    </source>
</evidence>
<dbReference type="Gene3D" id="3.40.190.290">
    <property type="match status" value="1"/>
</dbReference>
<dbReference type="Gene3D" id="1.10.10.10">
    <property type="entry name" value="Winged helix-like DNA-binding domain superfamily/Winged helix DNA-binding domain"/>
    <property type="match status" value="1"/>
</dbReference>
<dbReference type="SUPFAM" id="SSF53850">
    <property type="entry name" value="Periplasmic binding protein-like II"/>
    <property type="match status" value="1"/>
</dbReference>
<dbReference type="AlphaFoldDB" id="A0A2I8F581"/>
<dbReference type="Proteomes" id="UP000243502">
    <property type="component" value="Chromosome 4"/>
</dbReference>
<dbReference type="SUPFAM" id="SSF46785">
    <property type="entry name" value="Winged helix' DNA-binding domain"/>
    <property type="match status" value="1"/>
</dbReference>
<keyword evidence="3" id="KW-0238">DNA-binding</keyword>
<evidence type="ECO:0000256" key="2">
    <source>
        <dbReference type="ARBA" id="ARBA00023015"/>
    </source>
</evidence>
<keyword evidence="4" id="KW-0804">Transcription</keyword>
<evidence type="ECO:0000313" key="7">
    <source>
        <dbReference type="Proteomes" id="UP000243502"/>
    </source>
</evidence>
<dbReference type="InterPro" id="IPR058163">
    <property type="entry name" value="LysR-type_TF_proteobact-type"/>
</dbReference>
<organism evidence="6 7">
    <name type="scientific">Paraburkholderia terrae</name>
    <dbReference type="NCBI Taxonomy" id="311230"/>
    <lineage>
        <taxon>Bacteria</taxon>
        <taxon>Pseudomonadati</taxon>
        <taxon>Pseudomonadota</taxon>
        <taxon>Betaproteobacteria</taxon>
        <taxon>Burkholderiales</taxon>
        <taxon>Burkholderiaceae</taxon>
        <taxon>Paraburkholderia</taxon>
    </lineage>
</organism>
<protein>
    <submittedName>
        <fullName evidence="6">LysR family transcriptional regulator</fullName>
    </submittedName>
</protein>
<gene>
    <name evidence="6" type="ORF">C2L65_44600</name>
</gene>
<dbReference type="FunFam" id="1.10.10.10:FF:000001">
    <property type="entry name" value="LysR family transcriptional regulator"/>
    <property type="match status" value="1"/>
</dbReference>
<evidence type="ECO:0000256" key="4">
    <source>
        <dbReference type="ARBA" id="ARBA00023163"/>
    </source>
</evidence>
<dbReference type="InterPro" id="IPR005119">
    <property type="entry name" value="LysR_subst-bd"/>
</dbReference>
<dbReference type="EMBL" id="CP026114">
    <property type="protein sequence ID" value="AUT66878.1"/>
    <property type="molecule type" value="Genomic_DNA"/>
</dbReference>
<comment type="similarity">
    <text evidence="1">Belongs to the LysR transcriptional regulatory family.</text>
</comment>
<dbReference type="KEGG" id="pter:C2L65_44600"/>
<evidence type="ECO:0000313" key="6">
    <source>
        <dbReference type="EMBL" id="AUT66878.1"/>
    </source>
</evidence>
<dbReference type="PANTHER" id="PTHR30537:SF5">
    <property type="entry name" value="HTH-TYPE TRANSCRIPTIONAL ACTIVATOR TTDR-RELATED"/>
    <property type="match status" value="1"/>
</dbReference>
<proteinExistence type="inferred from homology"/>